<feature type="chain" id="PRO_5015568039" description="ATPase" evidence="3">
    <location>
        <begin position="24"/>
        <end position="440"/>
    </location>
</feature>
<dbReference type="EMBL" id="PYMB01000002">
    <property type="protein sequence ID" value="PSW14218.1"/>
    <property type="molecule type" value="Genomic_DNA"/>
</dbReference>
<sequence>MKYVGKVASMVLLAALLAGCSSTPDNDSSLPSEVNVEGVLQSATKVHRHWRNTLVDAEDLKLYAPERYATMMESWQRADNLFKDIQSSPELANQSYSLFSSVTYLDRFYGDIEVVENNHTELAALKKIANKVLEPAMVQLAYLNSIDANAHYRSEFVRLNRFYGNLFAFVARGDLNRAREEQTEFLSRAKSLEVRVIKRIYITPQEEALRQLRREDVRYYAPLSYAKVEEEIKAGKDLIDKDPRAFDAINQVVSAIEFELAHAAHIAEEVKYLRDRNRDEYESYILVMEGKLLGISKALNDSDLRDRPLAEQAKRLSVQAAETREQYEIASRNQQPNQQQTQLETLKGLIQAQNQQIAILQAQLSAVAPPVPSPAKISAQDNSDLAESRQTDESELVTHGKVAAGNPAGAEEQASEIEGLENNNSAVATSSNIEGDELEI</sequence>
<dbReference type="PROSITE" id="PS51257">
    <property type="entry name" value="PROKAR_LIPOPROTEIN"/>
    <property type="match status" value="1"/>
</dbReference>
<keyword evidence="3" id="KW-0732">Signal</keyword>
<feature type="region of interest" description="Disordered" evidence="2">
    <location>
        <begin position="370"/>
        <end position="440"/>
    </location>
</feature>
<feature type="coiled-coil region" evidence="1">
    <location>
        <begin position="313"/>
        <end position="363"/>
    </location>
</feature>
<comment type="caution">
    <text evidence="4">The sequence shown here is derived from an EMBL/GenBank/DDBJ whole genome shotgun (WGS) entry which is preliminary data.</text>
</comment>
<name>A0A2T3NGS4_9GAMM</name>
<gene>
    <name evidence="4" type="ORF">C9J01_07140</name>
</gene>
<evidence type="ECO:0000313" key="4">
    <source>
        <dbReference type="EMBL" id="PSW14218.1"/>
    </source>
</evidence>
<dbReference type="RefSeq" id="WP_107297468.1">
    <property type="nucleotide sequence ID" value="NZ_PYMB01000002.1"/>
</dbReference>
<feature type="compositionally biased region" description="Polar residues" evidence="2">
    <location>
        <begin position="421"/>
        <end position="433"/>
    </location>
</feature>
<feature type="signal peptide" evidence="3">
    <location>
        <begin position="1"/>
        <end position="23"/>
    </location>
</feature>
<evidence type="ECO:0008006" key="6">
    <source>
        <dbReference type="Google" id="ProtNLM"/>
    </source>
</evidence>
<feature type="compositionally biased region" description="Basic and acidic residues" evidence="2">
    <location>
        <begin position="386"/>
        <end position="398"/>
    </location>
</feature>
<dbReference type="OrthoDB" id="5901624at2"/>
<dbReference type="Proteomes" id="UP000241346">
    <property type="component" value="Unassembled WGS sequence"/>
</dbReference>
<evidence type="ECO:0000256" key="3">
    <source>
        <dbReference type="SAM" id="SignalP"/>
    </source>
</evidence>
<protein>
    <recommendedName>
        <fullName evidence="6">ATPase</fullName>
    </recommendedName>
</protein>
<proteinExistence type="predicted"/>
<keyword evidence="1" id="KW-0175">Coiled coil</keyword>
<reference evidence="4 5" key="1">
    <citation type="submission" date="2018-03" db="EMBL/GenBank/DDBJ databases">
        <title>Whole genome sequencing of Histamine producing bacteria.</title>
        <authorList>
            <person name="Butler K."/>
        </authorList>
    </citation>
    <scope>NUCLEOTIDE SEQUENCE [LARGE SCALE GENOMIC DNA]</scope>
    <source>
        <strain evidence="4 5">DSM 19138</strain>
    </source>
</reference>
<accession>A0A2T3NGS4</accession>
<evidence type="ECO:0000256" key="2">
    <source>
        <dbReference type="SAM" id="MobiDB-lite"/>
    </source>
</evidence>
<evidence type="ECO:0000313" key="5">
    <source>
        <dbReference type="Proteomes" id="UP000241346"/>
    </source>
</evidence>
<organism evidence="4 5">
    <name type="scientific">Photobacterium rosenbergii</name>
    <dbReference type="NCBI Taxonomy" id="294936"/>
    <lineage>
        <taxon>Bacteria</taxon>
        <taxon>Pseudomonadati</taxon>
        <taxon>Pseudomonadota</taxon>
        <taxon>Gammaproteobacteria</taxon>
        <taxon>Vibrionales</taxon>
        <taxon>Vibrionaceae</taxon>
        <taxon>Photobacterium</taxon>
    </lineage>
</organism>
<dbReference type="AlphaFoldDB" id="A0A2T3NGS4"/>
<evidence type="ECO:0000256" key="1">
    <source>
        <dbReference type="SAM" id="Coils"/>
    </source>
</evidence>